<gene>
    <name evidence="2" type="ORF">GCM10007096_36540</name>
</gene>
<organism evidence="2 3">
    <name type="scientific">Pullulanibacillus pueri</name>
    <dbReference type="NCBI Taxonomy" id="1437324"/>
    <lineage>
        <taxon>Bacteria</taxon>
        <taxon>Bacillati</taxon>
        <taxon>Bacillota</taxon>
        <taxon>Bacilli</taxon>
        <taxon>Bacillales</taxon>
        <taxon>Sporolactobacillaceae</taxon>
        <taxon>Pullulanibacillus</taxon>
    </lineage>
</organism>
<comment type="caution">
    <text evidence="2">The sequence shown here is derived from an EMBL/GenBank/DDBJ whole genome shotgun (WGS) entry which is preliminary data.</text>
</comment>
<keyword evidence="1" id="KW-1133">Transmembrane helix</keyword>
<dbReference type="AlphaFoldDB" id="A0A8J2ZYR3"/>
<proteinExistence type="predicted"/>
<keyword evidence="1" id="KW-0812">Transmembrane</keyword>
<accession>A0A8J2ZYR3</accession>
<keyword evidence="1" id="KW-0472">Membrane</keyword>
<dbReference type="EMBL" id="BMFV01000037">
    <property type="protein sequence ID" value="GGH87162.1"/>
    <property type="molecule type" value="Genomic_DNA"/>
</dbReference>
<sequence>MDIFYLFTFDPDLYFMTLILLLGLSYGSVLVYFLHENEGRMAYHTHSLYSSLAMKRQPGSCFIYICAIIQWITTGVKRKDSPPDDKDDHHLLLT</sequence>
<dbReference type="RefSeq" id="WP_188498822.1">
    <property type="nucleotide sequence ID" value="NZ_BMFV01000037.1"/>
</dbReference>
<evidence type="ECO:0000313" key="3">
    <source>
        <dbReference type="Proteomes" id="UP000656813"/>
    </source>
</evidence>
<name>A0A8J2ZYR3_9BACL</name>
<feature type="transmembrane region" description="Helical" evidence="1">
    <location>
        <begin position="13"/>
        <end position="34"/>
    </location>
</feature>
<protein>
    <submittedName>
        <fullName evidence="2">Uncharacterized protein</fullName>
    </submittedName>
</protein>
<keyword evidence="3" id="KW-1185">Reference proteome</keyword>
<dbReference type="Proteomes" id="UP000656813">
    <property type="component" value="Unassembled WGS sequence"/>
</dbReference>
<reference evidence="2" key="2">
    <citation type="submission" date="2020-09" db="EMBL/GenBank/DDBJ databases">
        <authorList>
            <person name="Sun Q."/>
            <person name="Zhou Y."/>
        </authorList>
    </citation>
    <scope>NUCLEOTIDE SEQUENCE</scope>
    <source>
        <strain evidence="2">CGMCC 1.12777</strain>
    </source>
</reference>
<evidence type="ECO:0000313" key="2">
    <source>
        <dbReference type="EMBL" id="GGH87162.1"/>
    </source>
</evidence>
<evidence type="ECO:0000256" key="1">
    <source>
        <dbReference type="SAM" id="Phobius"/>
    </source>
</evidence>
<reference evidence="2" key="1">
    <citation type="journal article" date="2014" name="Int. J. Syst. Evol. Microbiol.">
        <title>Complete genome sequence of Corynebacterium casei LMG S-19264T (=DSM 44701T), isolated from a smear-ripened cheese.</title>
        <authorList>
            <consortium name="US DOE Joint Genome Institute (JGI-PGF)"/>
            <person name="Walter F."/>
            <person name="Albersmeier A."/>
            <person name="Kalinowski J."/>
            <person name="Ruckert C."/>
        </authorList>
    </citation>
    <scope>NUCLEOTIDE SEQUENCE</scope>
    <source>
        <strain evidence="2">CGMCC 1.12777</strain>
    </source>
</reference>